<proteinExistence type="inferred from homology"/>
<keyword evidence="2" id="KW-0560">Oxidoreductase</keyword>
<dbReference type="RefSeq" id="WP_092335699.1">
    <property type="nucleotide sequence ID" value="NZ_FNCP01000042.1"/>
</dbReference>
<dbReference type="EMBL" id="FNCP01000042">
    <property type="protein sequence ID" value="SDI47550.1"/>
    <property type="molecule type" value="Genomic_DNA"/>
</dbReference>
<dbReference type="PROSITE" id="PS00061">
    <property type="entry name" value="ADH_SHORT"/>
    <property type="match status" value="1"/>
</dbReference>
<dbReference type="InterPro" id="IPR036291">
    <property type="entry name" value="NAD(P)-bd_dom_sf"/>
</dbReference>
<dbReference type="SUPFAM" id="SSF51735">
    <property type="entry name" value="NAD(P)-binding Rossmann-fold domains"/>
    <property type="match status" value="1"/>
</dbReference>
<dbReference type="PRINTS" id="PR00080">
    <property type="entry name" value="SDRFAMILY"/>
</dbReference>
<dbReference type="Proteomes" id="UP000198656">
    <property type="component" value="Unassembled WGS sequence"/>
</dbReference>
<keyword evidence="4" id="KW-1185">Reference proteome</keyword>
<dbReference type="FunFam" id="3.40.50.720:FF:000084">
    <property type="entry name" value="Short-chain dehydrogenase reductase"/>
    <property type="match status" value="1"/>
</dbReference>
<dbReference type="NCBIfam" id="NF005559">
    <property type="entry name" value="PRK07231.1"/>
    <property type="match status" value="1"/>
</dbReference>
<dbReference type="InterPro" id="IPR020904">
    <property type="entry name" value="Sc_DH/Rdtase_CS"/>
</dbReference>
<dbReference type="GO" id="GO:0008206">
    <property type="term" value="P:bile acid metabolic process"/>
    <property type="evidence" value="ECO:0007669"/>
    <property type="project" value="UniProtKB-ARBA"/>
</dbReference>
<dbReference type="PANTHER" id="PTHR43943:SF2">
    <property type="entry name" value="DEHYDROGENASE_REDUCTASE 4"/>
    <property type="match status" value="1"/>
</dbReference>
<dbReference type="PRINTS" id="PR00081">
    <property type="entry name" value="GDHRDH"/>
</dbReference>
<dbReference type="AlphaFoldDB" id="A0A1G8KXB8"/>
<comment type="similarity">
    <text evidence="1">Belongs to the short-chain dehydrogenases/reductases (SDR) family.</text>
</comment>
<dbReference type="STRING" id="1121419.SAMN05443529_1423"/>
<dbReference type="OrthoDB" id="9803333at2"/>
<reference evidence="4" key="1">
    <citation type="submission" date="2016-10" db="EMBL/GenBank/DDBJ databases">
        <authorList>
            <person name="Varghese N."/>
            <person name="Submissions S."/>
        </authorList>
    </citation>
    <scope>NUCLEOTIDE SEQUENCE [LARGE SCALE GENOMIC DNA]</scope>
    <source>
        <strain evidence="4">DSM 8344</strain>
    </source>
</reference>
<dbReference type="Pfam" id="PF13561">
    <property type="entry name" value="adh_short_C2"/>
    <property type="match status" value="1"/>
</dbReference>
<evidence type="ECO:0000313" key="4">
    <source>
        <dbReference type="Proteomes" id="UP000198656"/>
    </source>
</evidence>
<evidence type="ECO:0000313" key="3">
    <source>
        <dbReference type="EMBL" id="SDI47550.1"/>
    </source>
</evidence>
<gene>
    <name evidence="3" type="ORF">SAMN05443529_1423</name>
</gene>
<dbReference type="Gene3D" id="3.40.50.720">
    <property type="entry name" value="NAD(P)-binding Rossmann-like Domain"/>
    <property type="match status" value="1"/>
</dbReference>
<dbReference type="CDD" id="cd05233">
    <property type="entry name" value="SDR_c"/>
    <property type="match status" value="1"/>
</dbReference>
<evidence type="ECO:0000256" key="1">
    <source>
        <dbReference type="ARBA" id="ARBA00006484"/>
    </source>
</evidence>
<sequence length="254" mass="27086">MNNSYLSLEGKVALVTGGSRGIGKAIALTLADAGADVVVSSRKLEDLKLVANEIRGMGRRALAVTAHGRESEDIRNLVETIKNEFGRIDILVNNAATNPAMGPIVDMEERMYDQIMDTNLKGYTLLSQLAAKSMISQGGGAIVNIASILGVTPGYGLGLYSISKAAIIMLTKSMAKELGEHNIRVNGIAPGYVQTTFSKALWSNEAMMKEKLKDIPLKRIAQPEEVGRTVLFLVSEASAYVTGQTIIMDGGASI</sequence>
<dbReference type="PANTHER" id="PTHR43943">
    <property type="entry name" value="DEHYDROGENASE/REDUCTASE (SDR FAMILY) MEMBER 4"/>
    <property type="match status" value="1"/>
</dbReference>
<evidence type="ECO:0000256" key="2">
    <source>
        <dbReference type="ARBA" id="ARBA00023002"/>
    </source>
</evidence>
<dbReference type="InterPro" id="IPR002347">
    <property type="entry name" value="SDR_fam"/>
</dbReference>
<protein>
    <submittedName>
        <fullName evidence="3">NAD(P)-dependent dehydrogenase, short-chain alcohol dehydrogenase family</fullName>
    </submittedName>
</protein>
<accession>A0A1G8KXB8</accession>
<dbReference type="GO" id="GO:0016491">
    <property type="term" value="F:oxidoreductase activity"/>
    <property type="evidence" value="ECO:0007669"/>
    <property type="project" value="UniProtKB-KW"/>
</dbReference>
<name>A0A1G8KXB8_9FIRM</name>
<organism evidence="3 4">
    <name type="scientific">Desulfosporosinus hippei DSM 8344</name>
    <dbReference type="NCBI Taxonomy" id="1121419"/>
    <lineage>
        <taxon>Bacteria</taxon>
        <taxon>Bacillati</taxon>
        <taxon>Bacillota</taxon>
        <taxon>Clostridia</taxon>
        <taxon>Eubacteriales</taxon>
        <taxon>Desulfitobacteriaceae</taxon>
        <taxon>Desulfosporosinus</taxon>
    </lineage>
</organism>